<evidence type="ECO:0000313" key="2">
    <source>
        <dbReference type="EMBL" id="RRR17297.1"/>
    </source>
</evidence>
<proteinExistence type="predicted"/>
<dbReference type="Proteomes" id="UP000274327">
    <property type="component" value="Unassembled WGS sequence"/>
</dbReference>
<evidence type="ECO:0000256" key="1">
    <source>
        <dbReference type="SAM" id="Phobius"/>
    </source>
</evidence>
<organism evidence="2 3">
    <name type="scientific">Brachybacterium paraconglomeratum</name>
    <dbReference type="NCBI Taxonomy" id="173362"/>
    <lineage>
        <taxon>Bacteria</taxon>
        <taxon>Bacillati</taxon>
        <taxon>Actinomycetota</taxon>
        <taxon>Actinomycetes</taxon>
        <taxon>Micrococcales</taxon>
        <taxon>Dermabacteraceae</taxon>
        <taxon>Brachybacterium</taxon>
    </lineage>
</organism>
<keyword evidence="1" id="KW-0472">Membrane</keyword>
<dbReference type="AlphaFoldDB" id="A0A426SGC7"/>
<dbReference type="GeneID" id="78122247"/>
<keyword evidence="1" id="KW-1133">Transmembrane helix</keyword>
<protein>
    <recommendedName>
        <fullName evidence="4">M56 family peptidase</fullName>
    </recommendedName>
</protein>
<feature type="transmembrane region" description="Helical" evidence="1">
    <location>
        <begin position="6"/>
        <end position="24"/>
    </location>
</feature>
<evidence type="ECO:0000313" key="3">
    <source>
        <dbReference type="Proteomes" id="UP000274327"/>
    </source>
</evidence>
<accession>A0A426SGC7</accession>
<feature type="transmembrane region" description="Helical" evidence="1">
    <location>
        <begin position="75"/>
        <end position="95"/>
    </location>
</feature>
<dbReference type="EMBL" id="QOCI01000014">
    <property type="protein sequence ID" value="RRR17297.1"/>
    <property type="molecule type" value="Genomic_DNA"/>
</dbReference>
<gene>
    <name evidence="2" type="ORF">DS079_14585</name>
</gene>
<feature type="transmembrane region" description="Helical" evidence="1">
    <location>
        <begin position="36"/>
        <end position="63"/>
    </location>
</feature>
<comment type="caution">
    <text evidence="2">The sequence shown here is derived from an EMBL/GenBank/DDBJ whole genome shotgun (WGS) entry which is preliminary data.</text>
</comment>
<reference evidence="2 3" key="1">
    <citation type="submission" date="2018-07" db="EMBL/GenBank/DDBJ databases">
        <title>Brachybacteriurn paraconglorneratum KCTC 9916.</title>
        <authorList>
            <person name="Li Y."/>
        </authorList>
    </citation>
    <scope>NUCLEOTIDE SEQUENCE [LARGE SCALE GENOMIC DNA]</scope>
    <source>
        <strain evidence="2 3">KCTC 9916</strain>
    </source>
</reference>
<name>A0A426SGC7_9MICO</name>
<evidence type="ECO:0008006" key="4">
    <source>
        <dbReference type="Google" id="ProtNLM"/>
    </source>
</evidence>
<keyword evidence="3" id="KW-1185">Reference proteome</keyword>
<keyword evidence="1" id="KW-0812">Transmembrane</keyword>
<dbReference type="Gene3D" id="3.30.2010.10">
    <property type="entry name" value="Metalloproteases ('zincins'), catalytic domain"/>
    <property type="match status" value="1"/>
</dbReference>
<dbReference type="RefSeq" id="WP_053917221.1">
    <property type="nucleotide sequence ID" value="NZ_CANLNX010000002.1"/>
</dbReference>
<sequence>MVWTVVGPLLAGLIACPLSAYLVSRGRWQIRHPRRALMVWASVGVVGLVIAIASILLAAALSLSASSASAAAEGLALTFIAWAGLGGLGIVGSLAHLGRVDPGKDDDERPSVAEMLSRRRTDSWQVGAVAVVEIEDSRYVAVAVPGATPSIFVSRAVRHALPPSYLSAVLAHEAAHLDQLHALVRGVGAWHVACLPKRSRLRRELASRIMLLTELAADDVAAEKVGPAHLHDALVALHHLAPSRELEVRAARVRALHRTYPLPQGRVLVASLPGQRLQRKQR</sequence>